<dbReference type="Proteomes" id="UP000268696">
    <property type="component" value="Chromosome"/>
</dbReference>
<evidence type="ECO:0000313" key="1">
    <source>
        <dbReference type="EMBL" id="AZE57579.1"/>
    </source>
</evidence>
<name>A0A3G7UG25_9PSED</name>
<accession>A0A3G7UG25</accession>
<reference evidence="1 2" key="1">
    <citation type="submission" date="2018-03" db="EMBL/GenBank/DDBJ databases">
        <title>Diversity of phytobeneficial traits revealed by whole-genome analysis of worldwide-isolated phenazine-producing Pseudomonas spp.</title>
        <authorList>
            <person name="Biessy A."/>
            <person name="Novinscak A."/>
            <person name="Blom J."/>
            <person name="Leger G."/>
            <person name="Thomashow L.S."/>
            <person name="Cazorla F.M."/>
            <person name="Josic D."/>
            <person name="Filion M."/>
        </authorList>
    </citation>
    <scope>NUCLEOTIDE SEQUENCE [LARGE SCALE GENOMIC DNA]</scope>
    <source>
        <strain evidence="1 2">30B</strain>
    </source>
</reference>
<gene>
    <name evidence="1" type="ORF">C4K03_5462</name>
</gene>
<dbReference type="AlphaFoldDB" id="A0A3G7UG25"/>
<proteinExistence type="predicted"/>
<evidence type="ECO:0000313" key="2">
    <source>
        <dbReference type="Proteomes" id="UP000268696"/>
    </source>
</evidence>
<sequence>MGFGWHMKGHHVADKWGSSGAGWCRYWPHRRQASSHT</sequence>
<dbReference type="EMBL" id="CP027754">
    <property type="protein sequence ID" value="AZE57579.1"/>
    <property type="molecule type" value="Genomic_DNA"/>
</dbReference>
<protein>
    <submittedName>
        <fullName evidence="1">Uncharacterized protein</fullName>
    </submittedName>
</protein>
<organism evidence="1 2">
    <name type="scientific">Pseudomonas synxantha</name>
    <dbReference type="NCBI Taxonomy" id="47883"/>
    <lineage>
        <taxon>Bacteria</taxon>
        <taxon>Pseudomonadati</taxon>
        <taxon>Pseudomonadota</taxon>
        <taxon>Gammaproteobacteria</taxon>
        <taxon>Pseudomonadales</taxon>
        <taxon>Pseudomonadaceae</taxon>
        <taxon>Pseudomonas</taxon>
    </lineage>
</organism>